<dbReference type="EMBL" id="JADIMI010000043">
    <property type="protein sequence ID" value="MBO8452147.1"/>
    <property type="molecule type" value="Genomic_DNA"/>
</dbReference>
<evidence type="ECO:0000313" key="3">
    <source>
        <dbReference type="EMBL" id="MBO8452147.1"/>
    </source>
</evidence>
<dbReference type="SUPFAM" id="SSF51261">
    <property type="entry name" value="Duplicated hybrid motif"/>
    <property type="match status" value="1"/>
</dbReference>
<dbReference type="GO" id="GO:0004222">
    <property type="term" value="F:metalloendopeptidase activity"/>
    <property type="evidence" value="ECO:0007669"/>
    <property type="project" value="TreeGrafter"/>
</dbReference>
<comment type="caution">
    <text evidence="3">The sequence shown here is derived from an EMBL/GenBank/DDBJ whole genome shotgun (WGS) entry which is preliminary data.</text>
</comment>
<dbReference type="CDD" id="cd12797">
    <property type="entry name" value="M23_peptidase"/>
    <property type="match status" value="1"/>
</dbReference>
<protein>
    <submittedName>
        <fullName evidence="3">M23 family metallopeptidase</fullName>
    </submittedName>
</protein>
<dbReference type="PANTHER" id="PTHR21666:SF286">
    <property type="entry name" value="LIPOPROTEIN NLPD"/>
    <property type="match status" value="1"/>
</dbReference>
<feature type="transmembrane region" description="Helical" evidence="1">
    <location>
        <begin position="21"/>
        <end position="45"/>
    </location>
</feature>
<evidence type="ECO:0000256" key="1">
    <source>
        <dbReference type="SAM" id="Phobius"/>
    </source>
</evidence>
<proteinExistence type="predicted"/>
<dbReference type="AlphaFoldDB" id="A0A9D9HIT9"/>
<feature type="domain" description="M23ase beta-sheet core" evidence="2">
    <location>
        <begin position="193"/>
        <end position="288"/>
    </location>
</feature>
<dbReference type="Pfam" id="PF01551">
    <property type="entry name" value="Peptidase_M23"/>
    <property type="match status" value="1"/>
</dbReference>
<reference evidence="3" key="2">
    <citation type="journal article" date="2021" name="PeerJ">
        <title>Extensive microbial diversity within the chicken gut microbiome revealed by metagenomics and culture.</title>
        <authorList>
            <person name="Gilroy R."/>
            <person name="Ravi A."/>
            <person name="Getino M."/>
            <person name="Pursley I."/>
            <person name="Horton D.L."/>
            <person name="Alikhan N.F."/>
            <person name="Baker D."/>
            <person name="Gharbi K."/>
            <person name="Hall N."/>
            <person name="Watson M."/>
            <person name="Adriaenssens E.M."/>
            <person name="Foster-Nyarko E."/>
            <person name="Jarju S."/>
            <person name="Secka A."/>
            <person name="Antonio M."/>
            <person name="Oren A."/>
            <person name="Chaudhuri R.R."/>
            <person name="La Ragione R."/>
            <person name="Hildebrand F."/>
            <person name="Pallen M.J."/>
        </authorList>
    </citation>
    <scope>NUCLEOTIDE SEQUENCE</scope>
    <source>
        <strain evidence="3">B1-20833</strain>
    </source>
</reference>
<keyword evidence="1" id="KW-0812">Transmembrane</keyword>
<keyword evidence="1" id="KW-0472">Membrane</keyword>
<reference evidence="3" key="1">
    <citation type="submission" date="2020-10" db="EMBL/GenBank/DDBJ databases">
        <authorList>
            <person name="Gilroy R."/>
        </authorList>
    </citation>
    <scope>NUCLEOTIDE SEQUENCE</scope>
    <source>
        <strain evidence="3">B1-20833</strain>
    </source>
</reference>
<name>A0A9D9HIT9_9BACT</name>
<dbReference type="PANTHER" id="PTHR21666">
    <property type="entry name" value="PEPTIDASE-RELATED"/>
    <property type="match status" value="1"/>
</dbReference>
<organism evidence="3 4">
    <name type="scientific">Candidatus Cryptobacteroides intestinavium</name>
    <dbReference type="NCBI Taxonomy" id="2840766"/>
    <lineage>
        <taxon>Bacteria</taxon>
        <taxon>Pseudomonadati</taxon>
        <taxon>Bacteroidota</taxon>
        <taxon>Bacteroidia</taxon>
        <taxon>Bacteroidales</taxon>
        <taxon>Candidatus Cryptobacteroides</taxon>
    </lineage>
</organism>
<dbReference type="Gene3D" id="2.70.70.10">
    <property type="entry name" value="Glucose Permease (Domain IIA)"/>
    <property type="match status" value="1"/>
</dbReference>
<evidence type="ECO:0000259" key="2">
    <source>
        <dbReference type="Pfam" id="PF01551"/>
    </source>
</evidence>
<evidence type="ECO:0000313" key="4">
    <source>
        <dbReference type="Proteomes" id="UP000823661"/>
    </source>
</evidence>
<dbReference type="InterPro" id="IPR016047">
    <property type="entry name" value="M23ase_b-sheet_dom"/>
</dbReference>
<sequence>MSPKYIYDDRQVKFRRSTRTFRSVIMNVIKYFFVSIALAAVYYALFSLVFSTDTERRLKQENRMYSKIYPEMERKDRLLSDVVTGLQMRDDEIYKAVFHTEAPNVERLSSVDFLAGGDTLKDADIVALTSEKLDLLEECVTRVERNFGALLDRCAGDGFIMPPMRSPLKGFNYTQTGATTGQKINPFYKVNVEHHGLDMIAHSGTEVYSSGPGVVSSVTRSRRGSGNVVEITHAGGYITRYAHLDDILVRKGARVDEETVIGHVGTSGMTMAPHLHYEVEKDGKILDPVNYFFGDVDPYSYADILIMSVTTGQSMD</sequence>
<keyword evidence="1" id="KW-1133">Transmembrane helix</keyword>
<accession>A0A9D9HIT9</accession>
<gene>
    <name evidence="3" type="ORF">IAC06_04605</name>
</gene>
<dbReference type="Proteomes" id="UP000823661">
    <property type="component" value="Unassembled WGS sequence"/>
</dbReference>
<dbReference type="InterPro" id="IPR050570">
    <property type="entry name" value="Cell_wall_metabolism_enzyme"/>
</dbReference>
<dbReference type="InterPro" id="IPR011055">
    <property type="entry name" value="Dup_hybrid_motif"/>
</dbReference>